<dbReference type="PANTHER" id="PTHR43133:SF46">
    <property type="entry name" value="RNA POLYMERASE SIGMA-70 FACTOR ECF SUBFAMILY"/>
    <property type="match status" value="1"/>
</dbReference>
<evidence type="ECO:0000313" key="8">
    <source>
        <dbReference type="Proteomes" id="UP000679220"/>
    </source>
</evidence>
<proteinExistence type="inferred from homology"/>
<dbReference type="InterPro" id="IPR013325">
    <property type="entry name" value="RNA_pol_sigma_r2"/>
</dbReference>
<sequence>MIQEKKIAQQIREGNLEAFQEFYKSYFRRLLNYAAMFINQSDVAEDIVQEAFFKLWNNREAINEEQTLVGWLYRAIRNQCINQLKQQKVHEKFIEFASNYEAIDKVYKHDFELPLNDADDFYVWAEIKRAIESLPEKRREVYQLSKIEGHSHNEIAKELAITTKGVERHITLANRALRSKLKHLKTAIFVLALLP</sequence>
<reference evidence="7" key="1">
    <citation type="journal article" date="2018" name="Int. J. Syst. Evol. Microbiol.">
        <title>Carboxylicivirga sediminis sp. nov., isolated from coastal sediment.</title>
        <authorList>
            <person name="Wang F.Q."/>
            <person name="Ren L.H."/>
            <person name="Zou R.J."/>
            <person name="Sun Y.Z."/>
            <person name="Liu X.J."/>
            <person name="Jiang F."/>
            <person name="Liu L.J."/>
        </authorList>
    </citation>
    <scope>NUCLEOTIDE SEQUENCE</scope>
    <source>
        <strain evidence="7">JR1</strain>
    </source>
</reference>
<dbReference type="InterPro" id="IPR036388">
    <property type="entry name" value="WH-like_DNA-bd_sf"/>
</dbReference>
<evidence type="ECO:0000256" key="1">
    <source>
        <dbReference type="ARBA" id="ARBA00010641"/>
    </source>
</evidence>
<dbReference type="Gene3D" id="1.10.10.10">
    <property type="entry name" value="Winged helix-like DNA-binding domain superfamily/Winged helix DNA-binding domain"/>
    <property type="match status" value="1"/>
</dbReference>
<reference evidence="7" key="2">
    <citation type="submission" date="2021-04" db="EMBL/GenBank/DDBJ databases">
        <authorList>
            <person name="Zhang T."/>
            <person name="Zhang Y."/>
            <person name="Lu D."/>
            <person name="Zuo D."/>
            <person name="Du Z."/>
        </authorList>
    </citation>
    <scope>NUCLEOTIDE SEQUENCE</scope>
    <source>
        <strain evidence="7">JR1</strain>
    </source>
</reference>
<comment type="caution">
    <text evidence="7">The sequence shown here is derived from an EMBL/GenBank/DDBJ whole genome shotgun (WGS) entry which is preliminary data.</text>
</comment>
<evidence type="ECO:0000256" key="3">
    <source>
        <dbReference type="ARBA" id="ARBA00023082"/>
    </source>
</evidence>
<dbReference type="InterPro" id="IPR014327">
    <property type="entry name" value="RNA_pol_sigma70_bacteroid"/>
</dbReference>
<evidence type="ECO:0000256" key="4">
    <source>
        <dbReference type="ARBA" id="ARBA00023163"/>
    </source>
</evidence>
<dbReference type="Pfam" id="PF04542">
    <property type="entry name" value="Sigma70_r2"/>
    <property type="match status" value="1"/>
</dbReference>
<dbReference type="Proteomes" id="UP000679220">
    <property type="component" value="Unassembled WGS sequence"/>
</dbReference>
<keyword evidence="4" id="KW-0804">Transcription</keyword>
<dbReference type="EMBL" id="JAGTAR010000002">
    <property type="protein sequence ID" value="MBR8534328.1"/>
    <property type="molecule type" value="Genomic_DNA"/>
</dbReference>
<dbReference type="InterPro" id="IPR013324">
    <property type="entry name" value="RNA_pol_sigma_r3/r4-like"/>
</dbReference>
<organism evidence="7 8">
    <name type="scientific">Carboxylicivirga sediminis</name>
    <dbReference type="NCBI Taxonomy" id="2006564"/>
    <lineage>
        <taxon>Bacteria</taxon>
        <taxon>Pseudomonadati</taxon>
        <taxon>Bacteroidota</taxon>
        <taxon>Bacteroidia</taxon>
        <taxon>Marinilabiliales</taxon>
        <taxon>Marinilabiliaceae</taxon>
        <taxon>Carboxylicivirga</taxon>
    </lineage>
</organism>
<feature type="domain" description="RNA polymerase sigma factor 70 region 4 type 2" evidence="6">
    <location>
        <begin position="126"/>
        <end position="173"/>
    </location>
</feature>
<dbReference type="InterPro" id="IPR013249">
    <property type="entry name" value="RNA_pol_sigma70_r4_t2"/>
</dbReference>
<keyword evidence="2" id="KW-0805">Transcription regulation</keyword>
<accession>A0A941IVY9</accession>
<dbReference type="SUPFAM" id="SSF88946">
    <property type="entry name" value="Sigma2 domain of RNA polymerase sigma factors"/>
    <property type="match status" value="1"/>
</dbReference>
<dbReference type="Gene3D" id="1.10.1740.10">
    <property type="match status" value="1"/>
</dbReference>
<evidence type="ECO:0000313" key="7">
    <source>
        <dbReference type="EMBL" id="MBR8534328.1"/>
    </source>
</evidence>
<dbReference type="SUPFAM" id="SSF88659">
    <property type="entry name" value="Sigma3 and sigma4 domains of RNA polymerase sigma factors"/>
    <property type="match status" value="1"/>
</dbReference>
<gene>
    <name evidence="7" type="ORF">KDU71_02065</name>
</gene>
<dbReference type="Pfam" id="PF08281">
    <property type="entry name" value="Sigma70_r4_2"/>
    <property type="match status" value="1"/>
</dbReference>
<protein>
    <submittedName>
        <fullName evidence="7">RNA polymerase sigma-70 factor</fullName>
    </submittedName>
</protein>
<dbReference type="InterPro" id="IPR007627">
    <property type="entry name" value="RNA_pol_sigma70_r2"/>
</dbReference>
<dbReference type="NCBIfam" id="TIGR02937">
    <property type="entry name" value="sigma70-ECF"/>
    <property type="match status" value="1"/>
</dbReference>
<dbReference type="CDD" id="cd06171">
    <property type="entry name" value="Sigma70_r4"/>
    <property type="match status" value="1"/>
</dbReference>
<dbReference type="InterPro" id="IPR014284">
    <property type="entry name" value="RNA_pol_sigma-70_dom"/>
</dbReference>
<evidence type="ECO:0000256" key="2">
    <source>
        <dbReference type="ARBA" id="ARBA00023015"/>
    </source>
</evidence>
<evidence type="ECO:0000259" key="6">
    <source>
        <dbReference type="Pfam" id="PF08281"/>
    </source>
</evidence>
<name>A0A941IVY9_9BACT</name>
<dbReference type="GO" id="GO:0003677">
    <property type="term" value="F:DNA binding"/>
    <property type="evidence" value="ECO:0007669"/>
    <property type="project" value="InterPro"/>
</dbReference>
<dbReference type="NCBIfam" id="TIGR02985">
    <property type="entry name" value="Sig70_bacteroi1"/>
    <property type="match status" value="1"/>
</dbReference>
<dbReference type="GO" id="GO:0016987">
    <property type="term" value="F:sigma factor activity"/>
    <property type="evidence" value="ECO:0007669"/>
    <property type="project" value="UniProtKB-KW"/>
</dbReference>
<dbReference type="RefSeq" id="WP_212188236.1">
    <property type="nucleotide sequence ID" value="NZ_JAGTAR010000002.1"/>
</dbReference>
<dbReference type="GO" id="GO:0006352">
    <property type="term" value="P:DNA-templated transcription initiation"/>
    <property type="evidence" value="ECO:0007669"/>
    <property type="project" value="InterPro"/>
</dbReference>
<comment type="similarity">
    <text evidence="1">Belongs to the sigma-70 factor family. ECF subfamily.</text>
</comment>
<keyword evidence="3" id="KW-0731">Sigma factor</keyword>
<dbReference type="PANTHER" id="PTHR43133">
    <property type="entry name" value="RNA POLYMERASE ECF-TYPE SIGMA FACTO"/>
    <property type="match status" value="1"/>
</dbReference>
<dbReference type="InterPro" id="IPR039425">
    <property type="entry name" value="RNA_pol_sigma-70-like"/>
</dbReference>
<keyword evidence="8" id="KW-1185">Reference proteome</keyword>
<evidence type="ECO:0000259" key="5">
    <source>
        <dbReference type="Pfam" id="PF04542"/>
    </source>
</evidence>
<dbReference type="AlphaFoldDB" id="A0A941IVY9"/>
<feature type="domain" description="RNA polymerase sigma-70 region 2" evidence="5">
    <location>
        <begin position="22"/>
        <end position="88"/>
    </location>
</feature>